<dbReference type="Gene3D" id="2.60.40.790">
    <property type="match status" value="1"/>
</dbReference>
<dbReference type="Pfam" id="PF00011">
    <property type="entry name" value="HSP20"/>
    <property type="match status" value="1"/>
</dbReference>
<evidence type="ECO:0000259" key="4">
    <source>
        <dbReference type="PROSITE" id="PS01031"/>
    </source>
</evidence>
<feature type="region of interest" description="Disordered" evidence="3">
    <location>
        <begin position="176"/>
        <end position="197"/>
    </location>
</feature>
<dbReference type="GO" id="GO:0005737">
    <property type="term" value="C:cytoplasm"/>
    <property type="evidence" value="ECO:0007669"/>
    <property type="project" value="TreeGrafter"/>
</dbReference>
<dbReference type="SUPFAM" id="SSF49764">
    <property type="entry name" value="HSP20-like chaperones"/>
    <property type="match status" value="1"/>
</dbReference>
<dbReference type="InterPro" id="IPR001436">
    <property type="entry name" value="Alpha-crystallin/sHSP_animal"/>
</dbReference>
<accession>A0A8S1A9B4</accession>
<dbReference type="GO" id="GO:0009408">
    <property type="term" value="P:response to heat"/>
    <property type="evidence" value="ECO:0007669"/>
    <property type="project" value="TreeGrafter"/>
</dbReference>
<dbReference type="PANTHER" id="PTHR45640:SF26">
    <property type="entry name" value="RE23625P"/>
    <property type="match status" value="1"/>
</dbReference>
<dbReference type="GO" id="GO:0042026">
    <property type="term" value="P:protein refolding"/>
    <property type="evidence" value="ECO:0007669"/>
    <property type="project" value="TreeGrafter"/>
</dbReference>
<comment type="caution">
    <text evidence="5">The sequence shown here is derived from an EMBL/GenBank/DDBJ whole genome shotgun (WGS) entry which is preliminary data.</text>
</comment>
<name>A0A8S1A9B4_ARCPL</name>
<evidence type="ECO:0000313" key="5">
    <source>
        <dbReference type="EMBL" id="CAB3241228.1"/>
    </source>
</evidence>
<feature type="domain" description="SHSP" evidence="4">
    <location>
        <begin position="49"/>
        <end position="158"/>
    </location>
</feature>
<protein>
    <recommendedName>
        <fullName evidence="4">SHSP domain-containing protein</fullName>
    </recommendedName>
</protein>
<dbReference type="PROSITE" id="PS01031">
    <property type="entry name" value="SHSP"/>
    <property type="match status" value="1"/>
</dbReference>
<dbReference type="GO" id="GO:0051082">
    <property type="term" value="F:unfolded protein binding"/>
    <property type="evidence" value="ECO:0007669"/>
    <property type="project" value="TreeGrafter"/>
</dbReference>
<keyword evidence="7" id="KW-1185">Reference proteome</keyword>
<sequence>MTVPGFSFIFDTPYDRYYNRNGPGGPNYAYGQFDDLLPGLMQVLNIRQMVPGAGESGPKMKSNKNKFQVSAQVKAFAPEDLSVKTVDGFVIIRAKHGERKDSQGGWVSRDFMKKYQLPEGCAAEDVQCRLSPSGLLTVFVPFERNLKSNEREVPIIFTDPTKDIKDTEIKVEVKETDQKSECADEEAYLETPVKNEE</sequence>
<dbReference type="PRINTS" id="PR00299">
    <property type="entry name" value="ACRYSTALLIN"/>
</dbReference>
<dbReference type="EMBL" id="CADEBC010000586">
    <property type="protein sequence ID" value="CAB3256205.1"/>
    <property type="molecule type" value="Genomic_DNA"/>
</dbReference>
<dbReference type="GO" id="GO:0043066">
    <property type="term" value="P:negative regulation of apoptotic process"/>
    <property type="evidence" value="ECO:0007669"/>
    <property type="project" value="TreeGrafter"/>
</dbReference>
<reference evidence="7 8" key="1">
    <citation type="submission" date="2020-04" db="EMBL/GenBank/DDBJ databases">
        <authorList>
            <person name="Wallbank WR R."/>
            <person name="Pardo Diaz C."/>
            <person name="Kozak K."/>
            <person name="Martin S."/>
            <person name="Jiggins C."/>
            <person name="Moest M."/>
            <person name="Warren A I."/>
            <person name="Byers J.R.P. K."/>
            <person name="Montejo-Kovacevich G."/>
            <person name="Yen C E."/>
        </authorList>
    </citation>
    <scope>NUCLEOTIDE SEQUENCE [LARGE SCALE GENOMIC DNA]</scope>
</reference>
<evidence type="ECO:0000256" key="2">
    <source>
        <dbReference type="RuleBase" id="RU003616"/>
    </source>
</evidence>
<organism evidence="5 8">
    <name type="scientific">Arctia plantaginis</name>
    <name type="common">Wood tiger moth</name>
    <name type="synonym">Phalaena plantaginis</name>
    <dbReference type="NCBI Taxonomy" id="874455"/>
    <lineage>
        <taxon>Eukaryota</taxon>
        <taxon>Metazoa</taxon>
        <taxon>Ecdysozoa</taxon>
        <taxon>Arthropoda</taxon>
        <taxon>Hexapoda</taxon>
        <taxon>Insecta</taxon>
        <taxon>Pterygota</taxon>
        <taxon>Neoptera</taxon>
        <taxon>Endopterygota</taxon>
        <taxon>Lepidoptera</taxon>
        <taxon>Glossata</taxon>
        <taxon>Ditrysia</taxon>
        <taxon>Noctuoidea</taxon>
        <taxon>Erebidae</taxon>
        <taxon>Arctiinae</taxon>
        <taxon>Arctia</taxon>
    </lineage>
</organism>
<dbReference type="EMBL" id="CADEBD010000309">
    <property type="protein sequence ID" value="CAB3241228.1"/>
    <property type="molecule type" value="Genomic_DNA"/>
</dbReference>
<proteinExistence type="inferred from homology"/>
<dbReference type="CDD" id="cd06526">
    <property type="entry name" value="metazoan_ACD"/>
    <property type="match status" value="1"/>
</dbReference>
<evidence type="ECO:0000256" key="3">
    <source>
        <dbReference type="SAM" id="MobiDB-lite"/>
    </source>
</evidence>
<dbReference type="OrthoDB" id="7171419at2759"/>
<dbReference type="Proteomes" id="UP000494106">
    <property type="component" value="Unassembled WGS sequence"/>
</dbReference>
<dbReference type="AlphaFoldDB" id="A0A8S1A9B4"/>
<dbReference type="Proteomes" id="UP000494256">
    <property type="component" value="Unassembled WGS sequence"/>
</dbReference>
<dbReference type="PANTHER" id="PTHR45640">
    <property type="entry name" value="HEAT SHOCK PROTEIN HSP-12.2-RELATED"/>
    <property type="match status" value="1"/>
</dbReference>
<evidence type="ECO:0000256" key="1">
    <source>
        <dbReference type="PROSITE-ProRule" id="PRU00285"/>
    </source>
</evidence>
<dbReference type="InterPro" id="IPR002068">
    <property type="entry name" value="A-crystallin/Hsp20_dom"/>
</dbReference>
<comment type="similarity">
    <text evidence="1 2">Belongs to the small heat shock protein (HSP20) family.</text>
</comment>
<evidence type="ECO:0000313" key="8">
    <source>
        <dbReference type="Proteomes" id="UP000494256"/>
    </source>
</evidence>
<evidence type="ECO:0000313" key="7">
    <source>
        <dbReference type="Proteomes" id="UP000494106"/>
    </source>
</evidence>
<gene>
    <name evidence="6" type="ORF">APLA_LOCUS15237</name>
    <name evidence="5" type="ORF">APLA_LOCUS9507</name>
</gene>
<dbReference type="GO" id="GO:0005634">
    <property type="term" value="C:nucleus"/>
    <property type="evidence" value="ECO:0007669"/>
    <property type="project" value="TreeGrafter"/>
</dbReference>
<dbReference type="InterPro" id="IPR008978">
    <property type="entry name" value="HSP20-like_chaperone"/>
</dbReference>
<evidence type="ECO:0000313" key="6">
    <source>
        <dbReference type="EMBL" id="CAB3256205.1"/>
    </source>
</evidence>